<dbReference type="Gene3D" id="2.60.40.780">
    <property type="entry name" value="von Hippel-Lindau disease tumour suppressor, beta domain"/>
    <property type="match status" value="1"/>
</dbReference>
<sequence>MSERETEIKIFNHRDEPIVINWLDYRGIRERYGILPTGAVLAQPTYVNHPWVITDLRGRSLAVLLPTTRPGQVTIT</sequence>
<proteinExistence type="predicted"/>
<dbReference type="EMBL" id="JASCTH010000019">
    <property type="protein sequence ID" value="MDI6102269.1"/>
    <property type="molecule type" value="Genomic_DNA"/>
</dbReference>
<dbReference type="Pfam" id="PF01847">
    <property type="entry name" value="VHL"/>
    <property type="match status" value="1"/>
</dbReference>
<accession>A0ABT6WRE1</accession>
<name>A0ABT6WRE1_9ACTN</name>
<evidence type="ECO:0000259" key="1">
    <source>
        <dbReference type="Pfam" id="PF01847"/>
    </source>
</evidence>
<dbReference type="Proteomes" id="UP001241758">
    <property type="component" value="Unassembled WGS sequence"/>
</dbReference>
<dbReference type="SUPFAM" id="SSF49468">
    <property type="entry name" value="VHL"/>
    <property type="match status" value="1"/>
</dbReference>
<keyword evidence="3" id="KW-1185">Reference proteome</keyword>
<dbReference type="InterPro" id="IPR024053">
    <property type="entry name" value="VHL_beta_dom"/>
</dbReference>
<evidence type="ECO:0000313" key="3">
    <source>
        <dbReference type="Proteomes" id="UP001241758"/>
    </source>
</evidence>
<reference evidence="2 3" key="1">
    <citation type="submission" date="2023-05" db="EMBL/GenBank/DDBJ databases">
        <title>Actinoplanes sp. NEAU-A12 genome sequencing.</title>
        <authorList>
            <person name="Wang Z.-S."/>
        </authorList>
    </citation>
    <scope>NUCLEOTIDE SEQUENCE [LARGE SCALE GENOMIC DNA]</scope>
    <source>
        <strain evidence="2 3">NEAU-A12</strain>
    </source>
</reference>
<protein>
    <recommendedName>
        <fullName evidence="1">von Hippel-Lindau disease tumour suppressor beta domain-containing protein</fullName>
    </recommendedName>
</protein>
<dbReference type="InterPro" id="IPR037140">
    <property type="entry name" value="VHL_beta_dom_sf"/>
</dbReference>
<dbReference type="InterPro" id="IPR036208">
    <property type="entry name" value="VHL_sf"/>
</dbReference>
<organism evidence="2 3">
    <name type="scientific">Actinoplanes sandaracinus</name>
    <dbReference type="NCBI Taxonomy" id="3045177"/>
    <lineage>
        <taxon>Bacteria</taxon>
        <taxon>Bacillati</taxon>
        <taxon>Actinomycetota</taxon>
        <taxon>Actinomycetes</taxon>
        <taxon>Micromonosporales</taxon>
        <taxon>Micromonosporaceae</taxon>
        <taxon>Actinoplanes</taxon>
    </lineage>
</organism>
<evidence type="ECO:0000313" key="2">
    <source>
        <dbReference type="EMBL" id="MDI6102269.1"/>
    </source>
</evidence>
<feature type="domain" description="von Hippel-Lindau disease tumour suppressor beta" evidence="1">
    <location>
        <begin position="10"/>
        <end position="56"/>
    </location>
</feature>
<gene>
    <name evidence="2" type="ORF">QLQ12_26990</name>
</gene>
<comment type="caution">
    <text evidence="2">The sequence shown here is derived from an EMBL/GenBank/DDBJ whole genome shotgun (WGS) entry which is preliminary data.</text>
</comment>